<dbReference type="InterPro" id="IPR024687">
    <property type="entry name" value="MMS19_C"/>
</dbReference>
<evidence type="ECO:0000256" key="2">
    <source>
        <dbReference type="ARBA" id="ARBA00004186"/>
    </source>
</evidence>
<evidence type="ECO:0000256" key="6">
    <source>
        <dbReference type="ARBA" id="ARBA00022763"/>
    </source>
</evidence>
<evidence type="ECO:0000256" key="9">
    <source>
        <dbReference type="ARBA" id="ARBA00023242"/>
    </source>
</evidence>
<dbReference type="PANTHER" id="PTHR12891">
    <property type="entry name" value="DNA REPAIR/TRANSCRIPTION PROTEIN MET18/MMS19"/>
    <property type="match status" value="1"/>
</dbReference>
<keyword evidence="4 10" id="KW-0963">Cytoplasm</keyword>
<dbReference type="InterPro" id="IPR016024">
    <property type="entry name" value="ARM-type_fold"/>
</dbReference>
<comment type="subcellular location">
    <subcellularLocation>
        <location evidence="2 10">Cytoplasm</location>
        <location evidence="2 10">Cytoskeleton</location>
        <location evidence="2 10">Spindle</location>
    </subcellularLocation>
    <subcellularLocation>
        <location evidence="1 10">Nucleus</location>
    </subcellularLocation>
</comment>
<feature type="domain" description="MMS19 C-terminal" evidence="12">
    <location>
        <begin position="454"/>
        <end position="822"/>
    </location>
</feature>
<dbReference type="SUPFAM" id="SSF48371">
    <property type="entry name" value="ARM repeat"/>
    <property type="match status" value="1"/>
</dbReference>
<dbReference type="GO" id="GO:0097361">
    <property type="term" value="C:cytosolic [4Fe-4S] assembly targeting complex"/>
    <property type="evidence" value="ECO:0007669"/>
    <property type="project" value="UniProtKB-UniRule"/>
</dbReference>
<dbReference type="AlphaFoldDB" id="A0AAR2J0W3"/>
<dbReference type="InterPro" id="IPR011989">
    <property type="entry name" value="ARM-like"/>
</dbReference>
<keyword evidence="7 10" id="KW-0234">DNA repair</keyword>
<evidence type="ECO:0000256" key="7">
    <source>
        <dbReference type="ARBA" id="ARBA00023204"/>
    </source>
</evidence>
<evidence type="ECO:0000259" key="13">
    <source>
        <dbReference type="Pfam" id="PF14500"/>
    </source>
</evidence>
<evidence type="ECO:0000256" key="4">
    <source>
        <dbReference type="ARBA" id="ARBA00022490"/>
    </source>
</evidence>
<reference evidence="14" key="2">
    <citation type="submission" date="2025-08" db="UniProtKB">
        <authorList>
            <consortium name="Ensembl"/>
        </authorList>
    </citation>
    <scope>IDENTIFICATION</scope>
</reference>
<name>A0AAR2J0W3_PYGNA</name>
<feature type="chain" id="PRO_5043759043" description="MMS19 nucleotide excision repair protein" evidence="11">
    <location>
        <begin position="19"/>
        <end position="872"/>
    </location>
</feature>
<comment type="similarity">
    <text evidence="3 10">Belongs to the MET18/MMS19 family.</text>
</comment>
<evidence type="ECO:0000256" key="10">
    <source>
        <dbReference type="RuleBase" id="RU367072"/>
    </source>
</evidence>
<evidence type="ECO:0000313" key="14">
    <source>
        <dbReference type="Ensembl" id="ENSPNAP00000043461.1"/>
    </source>
</evidence>
<dbReference type="GO" id="GO:0071817">
    <property type="term" value="C:MMXD complex"/>
    <property type="evidence" value="ECO:0007669"/>
    <property type="project" value="TreeGrafter"/>
</dbReference>
<comment type="subunit">
    <text evidence="10">Component of the CIA complex.</text>
</comment>
<keyword evidence="9 10" id="KW-0539">Nucleus</keyword>
<keyword evidence="15" id="KW-1185">Reference proteome</keyword>
<dbReference type="GO" id="GO:0016226">
    <property type="term" value="P:iron-sulfur cluster assembly"/>
    <property type="evidence" value="ECO:0007669"/>
    <property type="project" value="UniProtKB-UniRule"/>
</dbReference>
<evidence type="ECO:0000313" key="15">
    <source>
        <dbReference type="Proteomes" id="UP001501920"/>
    </source>
</evidence>
<keyword evidence="11" id="KW-0732">Signal</keyword>
<dbReference type="InterPro" id="IPR039920">
    <property type="entry name" value="MMS19"/>
</dbReference>
<dbReference type="GO" id="GO:0006281">
    <property type="term" value="P:DNA repair"/>
    <property type="evidence" value="ECO:0007669"/>
    <property type="project" value="UniProtKB-UniRule"/>
</dbReference>
<gene>
    <name evidence="14" type="primary">MMS19</name>
</gene>
<comment type="function">
    <text evidence="10">Key component of the cytosolic iron-sulfur protein assembly (CIA) complex, a multiprotein complex that mediates the incorporation of iron-sulfur cluster into apoproteins specifically involved in DNA metabolism and genomic integrity. In the CIA complex, MMS19 acts as an adapter between early-acting CIA components and a subset of cellular target iron-sulfur proteins.</text>
</comment>
<feature type="signal peptide" evidence="11">
    <location>
        <begin position="1"/>
        <end position="18"/>
    </location>
</feature>
<dbReference type="Pfam" id="PF12460">
    <property type="entry name" value="MMS19_C"/>
    <property type="match status" value="1"/>
</dbReference>
<dbReference type="FunFam" id="1.25.10.10:FF:000114">
    <property type="entry name" value="MMS19 nucleotide excision repair protein homolog isoform X2"/>
    <property type="match status" value="1"/>
</dbReference>
<dbReference type="Proteomes" id="UP001501920">
    <property type="component" value="Chromosome 13"/>
</dbReference>
<protein>
    <recommendedName>
        <fullName evidence="10">MMS19 nucleotide excision repair protein</fullName>
    </recommendedName>
</protein>
<reference evidence="14" key="3">
    <citation type="submission" date="2025-09" db="UniProtKB">
        <authorList>
            <consortium name="Ensembl"/>
        </authorList>
    </citation>
    <scope>IDENTIFICATION</scope>
</reference>
<proteinExistence type="inferred from homology"/>
<reference evidence="14 15" key="1">
    <citation type="submission" date="2020-10" db="EMBL/GenBank/DDBJ databases">
        <title>Pygocentrus nattereri (red-bellied piranha) genome, fPygNat1, primary haplotype.</title>
        <authorList>
            <person name="Myers G."/>
            <person name="Meyer A."/>
            <person name="Karagic N."/>
            <person name="Pippel M."/>
            <person name="Winkler S."/>
            <person name="Tracey A."/>
            <person name="Wood J."/>
            <person name="Formenti G."/>
            <person name="Howe K."/>
            <person name="Fedrigo O."/>
            <person name="Jarvis E.D."/>
        </authorList>
    </citation>
    <scope>NUCLEOTIDE SEQUENCE [LARGE SCALE GENOMIC DNA]</scope>
</reference>
<keyword evidence="5" id="KW-0677">Repeat</keyword>
<dbReference type="GeneTree" id="ENSGT00390000015583"/>
<evidence type="ECO:0000256" key="1">
    <source>
        <dbReference type="ARBA" id="ARBA00004123"/>
    </source>
</evidence>
<dbReference type="InterPro" id="IPR029240">
    <property type="entry name" value="MMS19_N"/>
</dbReference>
<evidence type="ECO:0000256" key="3">
    <source>
        <dbReference type="ARBA" id="ARBA00009340"/>
    </source>
</evidence>
<dbReference type="GO" id="GO:0005634">
    <property type="term" value="C:nucleus"/>
    <property type="evidence" value="ECO:0007669"/>
    <property type="project" value="UniProtKB-SubCell"/>
</dbReference>
<keyword evidence="8 10" id="KW-0206">Cytoskeleton</keyword>
<dbReference type="Gene3D" id="1.25.10.10">
    <property type="entry name" value="Leucine-rich Repeat Variant"/>
    <property type="match status" value="1"/>
</dbReference>
<evidence type="ECO:0000256" key="11">
    <source>
        <dbReference type="SAM" id="SignalP"/>
    </source>
</evidence>
<dbReference type="Ensembl" id="ENSPNAT00000065113.1">
    <property type="protein sequence ID" value="ENSPNAP00000043461.1"/>
    <property type="gene ID" value="ENSPNAG00000012525.2"/>
</dbReference>
<keyword evidence="6 10" id="KW-0227">DNA damage</keyword>
<dbReference type="GO" id="GO:0051604">
    <property type="term" value="P:protein maturation"/>
    <property type="evidence" value="ECO:0007669"/>
    <property type="project" value="UniProtKB-UniRule"/>
</dbReference>
<organism evidence="14 15">
    <name type="scientific">Pygocentrus nattereri</name>
    <name type="common">Red-bellied piranha</name>
    <dbReference type="NCBI Taxonomy" id="42514"/>
    <lineage>
        <taxon>Eukaryota</taxon>
        <taxon>Metazoa</taxon>
        <taxon>Chordata</taxon>
        <taxon>Craniata</taxon>
        <taxon>Vertebrata</taxon>
        <taxon>Euteleostomi</taxon>
        <taxon>Actinopterygii</taxon>
        <taxon>Neopterygii</taxon>
        <taxon>Teleostei</taxon>
        <taxon>Ostariophysi</taxon>
        <taxon>Characiformes</taxon>
        <taxon>Characoidei</taxon>
        <taxon>Pygocentrus</taxon>
    </lineage>
</organism>
<dbReference type="PANTHER" id="PTHR12891:SF0">
    <property type="entry name" value="MMS19 NUCLEOTIDE EXCISION REPAIR PROTEIN HOMOLOG"/>
    <property type="match status" value="1"/>
</dbReference>
<sequence>SMIGLLSVFRLSLTSSQAQTRGRGVQLLSEVLQECYSSLSEREVEVLIAFYENRLKDHYAITPHVLRGLKALSSVLPPGSAVSMLKSLFQDVHVQVNEHTASHNHYIIIFKRILISPVLSTELKGLGPDFVFGFVQAVDGERDPRNLLLAFQIARNIIHRGYDLSQFTEELFEVTSCYFPIDFTPPPNDPHGITHEDLILALRGVLTGTPRFAEFLLPLIIEKLDSDVQNAKVDSLQTLAACSPVYGHKELAEFLPGLWSSIRREVFQTASERVESAGLAALGALTSSLSRSVLTSDSEDALQVFLELVLKDCKHHLCEPDLKLVWPSAKLLQAASGASYRSSLIVTAEVLPALLEQYSSRTQVGLGQDINRKLQKLLSDDYLTFALSCQGLLADSDVEMTVDHLTRLVLEEEDAQNILRISVINWYRLRYLLFFKNDSMYPGLPHAGSSSFSVEDVTSVCHSLQRIAEQARGSEDIGRFFHDVIIPRLLGMALQAALQSKSLNILLIKHCTAVTCCFLLFCAVLLHFRLATQMAVQVVSLFLNGDVSFLPENAYPSQIQLLKVRCLALFLQSVCLLVWQVDIPDMDRLLGQLEELSCMCTHTFSYTSGAKCFAGLINKRAAGKRESYTPNDLGLEFHYVSLVVQVAKALLLRYHPLSTVFTDKLFSLLSDAELGSQAADSFSLLMSDSSDVLNRGCHADVRIMYRQRFFAENSAKLIEGFTSAEKDKKSVYLKALSHMVNNLPRQVQLTELPALLPLLLEALSCPDQAVQLSTLSCLQPVLLDPPPALTTQLEALFSRLLSLTSSPSMKVRIAALRCVHALSRLPEHQVLPFRARVLRALAAPLDDKKRLVRKEAVSARGEWFLLGSPGGR</sequence>
<dbReference type="Pfam" id="PF14500">
    <property type="entry name" value="MMS19_N"/>
    <property type="match status" value="1"/>
</dbReference>
<feature type="domain" description="MMS19 N-terminal" evidence="13">
    <location>
        <begin position="12"/>
        <end position="268"/>
    </location>
</feature>
<evidence type="ECO:0000259" key="12">
    <source>
        <dbReference type="Pfam" id="PF12460"/>
    </source>
</evidence>
<evidence type="ECO:0000256" key="5">
    <source>
        <dbReference type="ARBA" id="ARBA00022737"/>
    </source>
</evidence>
<evidence type="ECO:0000256" key="8">
    <source>
        <dbReference type="ARBA" id="ARBA00023212"/>
    </source>
</evidence>
<accession>A0AAR2J0W3</accession>